<sequence length="376" mass="42339">MKVKNIMAFAIVISLLLLAGGCAISSRPYLRLFVQDLNREPGEVIEIFAIPVNFLPNGSEVYDWSVKYWDGDNWNSLDGHLFPQDSGQSALLYLPDIEYEKLWVEAKTMAVVDGELKNIGGSRIIYYSDKPDVAVEIFENTESFIEPDNWFRNWGIFKEERTPFFFRYVEGFSMTTLLEFDPYEGRIMAIEIIPNASPTEPEVYFHGKLEVKKSESSVTELNEKFDDVNIGEGSWRRRIKISADLSSIGGDGLPTRWNVTLYPDIFGVGFDPDNESIYLIRAVRTGGTFVADRLIDVSILPLTISRTSDFGMAGIVVKFTLDESELGIGPLLDNDHYFGVMLVGYAPESSEFNGETIIEIPTILGAEMIFSPDANY</sequence>
<reference evidence="1 2" key="1">
    <citation type="submission" date="2015-04" db="EMBL/GenBank/DDBJ databases">
        <title>Complete Genome Sequence of Kosmotoga pacifica SLHLJ1.</title>
        <authorList>
            <person name="Jiang L.J."/>
            <person name="Shao Z.Z."/>
            <person name="Jebbar M."/>
        </authorList>
    </citation>
    <scope>NUCLEOTIDE SEQUENCE [LARGE SCALE GENOMIC DNA]</scope>
    <source>
        <strain evidence="1 2">SLHLJ1</strain>
    </source>
</reference>
<dbReference type="OrthoDB" id="42842at2"/>
<keyword evidence="2" id="KW-1185">Reference proteome</keyword>
<dbReference type="PATRIC" id="fig|1330330.3.peg.640"/>
<dbReference type="Proteomes" id="UP000035159">
    <property type="component" value="Chromosome"/>
</dbReference>
<accession>A0A0G2ZDW7</accession>
<evidence type="ECO:0000313" key="1">
    <source>
        <dbReference type="EMBL" id="AKI96993.1"/>
    </source>
</evidence>
<gene>
    <name evidence="1" type="ORF">IX53_03200</name>
</gene>
<name>A0A0G2ZDW7_9BACT</name>
<evidence type="ECO:0000313" key="2">
    <source>
        <dbReference type="Proteomes" id="UP000035159"/>
    </source>
</evidence>
<dbReference type="STRING" id="1330330.IX53_03200"/>
<proteinExistence type="predicted"/>
<dbReference type="KEGG" id="kpf:IX53_03200"/>
<protein>
    <submittedName>
        <fullName evidence="1">Uncharacterized protein</fullName>
    </submittedName>
</protein>
<organism evidence="1 2">
    <name type="scientific">Kosmotoga pacifica</name>
    <dbReference type="NCBI Taxonomy" id="1330330"/>
    <lineage>
        <taxon>Bacteria</taxon>
        <taxon>Thermotogati</taxon>
        <taxon>Thermotogota</taxon>
        <taxon>Thermotogae</taxon>
        <taxon>Kosmotogales</taxon>
        <taxon>Kosmotogaceae</taxon>
        <taxon>Kosmotoga</taxon>
    </lineage>
</organism>
<dbReference type="AlphaFoldDB" id="A0A0G2ZDW7"/>
<dbReference type="EMBL" id="CP011232">
    <property type="protein sequence ID" value="AKI96993.1"/>
    <property type="molecule type" value="Genomic_DNA"/>
</dbReference>
<dbReference type="RefSeq" id="WP_047754128.1">
    <property type="nucleotide sequence ID" value="NZ_CAJUHA010000019.1"/>
</dbReference>
<dbReference type="PROSITE" id="PS51257">
    <property type="entry name" value="PROKAR_LIPOPROTEIN"/>
    <property type="match status" value="1"/>
</dbReference>